<dbReference type="PANTHER" id="PTHR46096">
    <property type="entry name" value="PERFORIN-1"/>
    <property type="match status" value="1"/>
</dbReference>
<proteinExistence type="predicted"/>
<dbReference type="STRING" id="61819.ENSACIP00000022441"/>
<evidence type="ECO:0000313" key="4">
    <source>
        <dbReference type="Proteomes" id="UP000261340"/>
    </source>
</evidence>
<protein>
    <recommendedName>
        <fullName evidence="2">C2 domain-containing protein</fullName>
    </recommendedName>
</protein>
<evidence type="ECO:0000256" key="1">
    <source>
        <dbReference type="SAM" id="SignalP"/>
    </source>
</evidence>
<reference evidence="3" key="2">
    <citation type="submission" date="2025-09" db="UniProtKB">
        <authorList>
            <consortium name="Ensembl"/>
        </authorList>
    </citation>
    <scope>IDENTIFICATION</scope>
</reference>
<organism evidence="3 4">
    <name type="scientific">Amphilophus citrinellus</name>
    <name type="common">Midas cichlid</name>
    <name type="synonym">Cichlasoma citrinellum</name>
    <dbReference type="NCBI Taxonomy" id="61819"/>
    <lineage>
        <taxon>Eukaryota</taxon>
        <taxon>Metazoa</taxon>
        <taxon>Chordata</taxon>
        <taxon>Craniata</taxon>
        <taxon>Vertebrata</taxon>
        <taxon>Euteleostomi</taxon>
        <taxon>Actinopterygii</taxon>
        <taxon>Neopterygii</taxon>
        <taxon>Teleostei</taxon>
        <taxon>Neoteleostei</taxon>
        <taxon>Acanthomorphata</taxon>
        <taxon>Ovalentaria</taxon>
        <taxon>Cichlomorphae</taxon>
        <taxon>Cichliformes</taxon>
        <taxon>Cichlidae</taxon>
        <taxon>New World cichlids</taxon>
        <taxon>Cichlasomatinae</taxon>
        <taxon>Heroini</taxon>
        <taxon>Amphilophus</taxon>
    </lineage>
</organism>
<dbReference type="Pfam" id="PF00168">
    <property type="entry name" value="C2"/>
    <property type="match status" value="1"/>
</dbReference>
<evidence type="ECO:0000313" key="3">
    <source>
        <dbReference type="Ensembl" id="ENSACIP00000022441.1"/>
    </source>
</evidence>
<feature type="signal peptide" evidence="1">
    <location>
        <begin position="1"/>
        <end position="20"/>
    </location>
</feature>
<feature type="domain" description="C2" evidence="2">
    <location>
        <begin position="1"/>
        <end position="123"/>
    </location>
</feature>
<dbReference type="Proteomes" id="UP000261340">
    <property type="component" value="Unplaced"/>
</dbReference>
<keyword evidence="1" id="KW-0732">Signal</keyword>
<feature type="chain" id="PRO_5018613121" description="C2 domain-containing protein" evidence="1">
    <location>
        <begin position="21"/>
        <end position="134"/>
    </location>
</feature>
<dbReference type="InterPro" id="IPR035892">
    <property type="entry name" value="C2_domain_sf"/>
</dbReference>
<dbReference type="GO" id="GO:0022829">
    <property type="term" value="F:wide pore channel activity"/>
    <property type="evidence" value="ECO:0007669"/>
    <property type="project" value="TreeGrafter"/>
</dbReference>
<sequence>MASNLPLLLLVLCSLNVAQCGLIVYNVYARGLQPDPVGGADGFVRIFCGSYFCHLCSASLTTRVYRNHANPSWSEELANSRASPGARLELQVYDKDVLFDDLLGVCSTTIQKGNHSNSCSLATGGTLYYSYTVF</sequence>
<evidence type="ECO:0000259" key="2">
    <source>
        <dbReference type="PROSITE" id="PS50004"/>
    </source>
</evidence>
<dbReference type="SUPFAM" id="SSF49562">
    <property type="entry name" value="C2 domain (Calcium/lipid-binding domain, CaLB)"/>
    <property type="match status" value="1"/>
</dbReference>
<dbReference type="Gene3D" id="2.60.40.150">
    <property type="entry name" value="C2 domain"/>
    <property type="match status" value="1"/>
</dbReference>
<dbReference type="InterPro" id="IPR052784">
    <property type="entry name" value="Perforin-1_pore-forming"/>
</dbReference>
<dbReference type="OMA" id="TRKHYCN"/>
<keyword evidence="4" id="KW-1185">Reference proteome</keyword>
<dbReference type="PROSITE" id="PS50004">
    <property type="entry name" value="C2"/>
    <property type="match status" value="1"/>
</dbReference>
<accession>A0A3Q0SHF0</accession>
<dbReference type="GeneTree" id="ENSGT00390000012710"/>
<dbReference type="Ensembl" id="ENSACIT00000023039.1">
    <property type="protein sequence ID" value="ENSACIP00000022441.1"/>
    <property type="gene ID" value="ENSACIG00000017460.1"/>
</dbReference>
<reference evidence="3" key="1">
    <citation type="submission" date="2025-08" db="UniProtKB">
        <authorList>
            <consortium name="Ensembl"/>
        </authorList>
    </citation>
    <scope>IDENTIFICATION</scope>
</reference>
<dbReference type="GO" id="GO:0001913">
    <property type="term" value="P:T cell mediated cytotoxicity"/>
    <property type="evidence" value="ECO:0007669"/>
    <property type="project" value="TreeGrafter"/>
</dbReference>
<dbReference type="SMART" id="SM00239">
    <property type="entry name" value="C2"/>
    <property type="match status" value="1"/>
</dbReference>
<name>A0A3Q0SHF0_AMPCI</name>
<dbReference type="GO" id="GO:0001771">
    <property type="term" value="P:immunological synapse formation"/>
    <property type="evidence" value="ECO:0007669"/>
    <property type="project" value="TreeGrafter"/>
</dbReference>
<dbReference type="AlphaFoldDB" id="A0A3Q0SHF0"/>
<dbReference type="InterPro" id="IPR000008">
    <property type="entry name" value="C2_dom"/>
</dbReference>
<dbReference type="PANTHER" id="PTHR46096:SF1">
    <property type="entry name" value="PERFORIN 1.5"/>
    <property type="match status" value="1"/>
</dbReference>
<dbReference type="GO" id="GO:0016020">
    <property type="term" value="C:membrane"/>
    <property type="evidence" value="ECO:0007669"/>
    <property type="project" value="TreeGrafter"/>
</dbReference>
<dbReference type="GO" id="GO:0051607">
    <property type="term" value="P:defense response to virus"/>
    <property type="evidence" value="ECO:0007669"/>
    <property type="project" value="TreeGrafter"/>
</dbReference>